<dbReference type="Proteomes" id="UP001303160">
    <property type="component" value="Unassembled WGS sequence"/>
</dbReference>
<evidence type="ECO:0000313" key="2">
    <source>
        <dbReference type="EMBL" id="KAK4197406.1"/>
    </source>
</evidence>
<dbReference type="EMBL" id="MU863964">
    <property type="protein sequence ID" value="KAK4197406.1"/>
    <property type="molecule type" value="Genomic_DNA"/>
</dbReference>
<dbReference type="AlphaFoldDB" id="A0AAN7AQI2"/>
<reference evidence="2" key="2">
    <citation type="submission" date="2023-05" db="EMBL/GenBank/DDBJ databases">
        <authorList>
            <consortium name="Lawrence Berkeley National Laboratory"/>
            <person name="Steindorff A."/>
            <person name="Hensen N."/>
            <person name="Bonometti L."/>
            <person name="Westerberg I."/>
            <person name="Brannstrom I.O."/>
            <person name="Guillou S."/>
            <person name="Cros-Aarteil S."/>
            <person name="Calhoun S."/>
            <person name="Haridas S."/>
            <person name="Kuo A."/>
            <person name="Mondo S."/>
            <person name="Pangilinan J."/>
            <person name="Riley R."/>
            <person name="Labutti K."/>
            <person name="Andreopoulos B."/>
            <person name="Lipzen A."/>
            <person name="Chen C."/>
            <person name="Yanf M."/>
            <person name="Daum C."/>
            <person name="Ng V."/>
            <person name="Clum A."/>
            <person name="Ohm R."/>
            <person name="Martin F."/>
            <person name="Silar P."/>
            <person name="Natvig D."/>
            <person name="Lalanne C."/>
            <person name="Gautier V."/>
            <person name="Ament-Velasquez S.L."/>
            <person name="Kruys A."/>
            <person name="Hutchinson M.I."/>
            <person name="Powell A.J."/>
            <person name="Barry K."/>
            <person name="Miller A.N."/>
            <person name="Grigoriev I.V."/>
            <person name="Debuchy R."/>
            <person name="Gladieux P."/>
            <person name="Thoren M.H."/>
            <person name="Johannesson H."/>
        </authorList>
    </citation>
    <scope>NUCLEOTIDE SEQUENCE</scope>
    <source>
        <strain evidence="2">CBS 315.58</strain>
    </source>
</reference>
<protein>
    <submittedName>
        <fullName evidence="2">Uncharacterized protein</fullName>
    </submittedName>
</protein>
<feature type="region of interest" description="Disordered" evidence="1">
    <location>
        <begin position="1"/>
        <end position="47"/>
    </location>
</feature>
<feature type="compositionally biased region" description="Polar residues" evidence="1">
    <location>
        <begin position="26"/>
        <end position="39"/>
    </location>
</feature>
<gene>
    <name evidence="2" type="ORF">QBC40DRAFT_181208</name>
</gene>
<reference evidence="2" key="1">
    <citation type="journal article" date="2023" name="Mol. Phylogenet. Evol.">
        <title>Genome-scale phylogeny and comparative genomics of the fungal order Sordariales.</title>
        <authorList>
            <person name="Hensen N."/>
            <person name="Bonometti L."/>
            <person name="Westerberg I."/>
            <person name="Brannstrom I.O."/>
            <person name="Guillou S."/>
            <person name="Cros-Aarteil S."/>
            <person name="Calhoun S."/>
            <person name="Haridas S."/>
            <person name="Kuo A."/>
            <person name="Mondo S."/>
            <person name="Pangilinan J."/>
            <person name="Riley R."/>
            <person name="LaButti K."/>
            <person name="Andreopoulos B."/>
            <person name="Lipzen A."/>
            <person name="Chen C."/>
            <person name="Yan M."/>
            <person name="Daum C."/>
            <person name="Ng V."/>
            <person name="Clum A."/>
            <person name="Steindorff A."/>
            <person name="Ohm R.A."/>
            <person name="Martin F."/>
            <person name="Silar P."/>
            <person name="Natvig D.O."/>
            <person name="Lalanne C."/>
            <person name="Gautier V."/>
            <person name="Ament-Velasquez S.L."/>
            <person name="Kruys A."/>
            <person name="Hutchinson M.I."/>
            <person name="Powell A.J."/>
            <person name="Barry K."/>
            <person name="Miller A.N."/>
            <person name="Grigoriev I.V."/>
            <person name="Debuchy R."/>
            <person name="Gladieux P."/>
            <person name="Hiltunen Thoren M."/>
            <person name="Johannesson H."/>
        </authorList>
    </citation>
    <scope>NUCLEOTIDE SEQUENCE</scope>
    <source>
        <strain evidence="2">CBS 315.58</strain>
    </source>
</reference>
<evidence type="ECO:0000256" key="1">
    <source>
        <dbReference type="SAM" id="MobiDB-lite"/>
    </source>
</evidence>
<evidence type="ECO:0000313" key="3">
    <source>
        <dbReference type="Proteomes" id="UP001303160"/>
    </source>
</evidence>
<proteinExistence type="predicted"/>
<name>A0AAN7AQI2_9PEZI</name>
<keyword evidence="3" id="KW-1185">Reference proteome</keyword>
<sequence length="426" mass="47981">MPPKRAPIKKAFSTGGRRATVGKATVATTSQGEEIATSSTKKDGDAKDEAALDGFPLFRHFATEIQQEIFTQAIRKPGIHYMAVKKKVVLGYTLPDGRATAATWKLIYAPRSTTKDGSSHRLSEKISKVNRKAQQAVELANQNKGQLPFSRAWSLIDVKDDLVVFDFAIGATRHVHSDFRYFHIDNQIFAPFFDAAASYPLGKTKVIEAASGETKQIAFKGLADVKKIGLFYKQSTDRICRKSNTVFQCCIHTTISVGAHKNWIMCPEEVAGFIDSLPSIEQLYFLIQPNKKWSKQEEGRIALYKKWFFSCKFTKPNLFISTTLTNSSPAYHEQLRTTGNVADYLTMFHDADKTYIEVDRFLMLPSGKKRRIDLEVVKEARDVIKELKKQLVKDGPDIPQAARRNYRSSYAARQAMVIKILLPVDI</sequence>
<comment type="caution">
    <text evidence="2">The sequence shown here is derived from an EMBL/GenBank/DDBJ whole genome shotgun (WGS) entry which is preliminary data.</text>
</comment>
<accession>A0AAN7AQI2</accession>
<organism evidence="2 3">
    <name type="scientific">Triangularia verruculosa</name>
    <dbReference type="NCBI Taxonomy" id="2587418"/>
    <lineage>
        <taxon>Eukaryota</taxon>
        <taxon>Fungi</taxon>
        <taxon>Dikarya</taxon>
        <taxon>Ascomycota</taxon>
        <taxon>Pezizomycotina</taxon>
        <taxon>Sordariomycetes</taxon>
        <taxon>Sordariomycetidae</taxon>
        <taxon>Sordariales</taxon>
        <taxon>Podosporaceae</taxon>
        <taxon>Triangularia</taxon>
    </lineage>
</organism>